<comment type="caution">
    <text evidence="1">The sequence shown here is derived from an EMBL/GenBank/DDBJ whole genome shotgun (WGS) entry which is preliminary data.</text>
</comment>
<name>A0ABQ7W5T5_SOLTU</name>
<keyword evidence="2" id="KW-1185">Reference proteome</keyword>
<evidence type="ECO:0000313" key="1">
    <source>
        <dbReference type="EMBL" id="KAH0776108.1"/>
    </source>
</evidence>
<accession>A0ABQ7W5T5</accession>
<reference evidence="1 2" key="1">
    <citation type="journal article" date="2021" name="bioRxiv">
        <title>Chromosome-scale and haplotype-resolved genome assembly of a tetraploid potato cultivar.</title>
        <authorList>
            <person name="Sun H."/>
            <person name="Jiao W.-B."/>
            <person name="Krause K."/>
            <person name="Campoy J.A."/>
            <person name="Goel M."/>
            <person name="Folz-Donahue K."/>
            <person name="Kukat C."/>
            <person name="Huettel B."/>
            <person name="Schneeberger K."/>
        </authorList>
    </citation>
    <scope>NUCLEOTIDE SEQUENCE [LARGE SCALE GENOMIC DNA]</scope>
    <source>
        <strain evidence="1">SolTubOtavaFocal</strain>
        <tissue evidence="1">Leaves</tissue>
    </source>
</reference>
<dbReference type="EMBL" id="JAIVGD010000003">
    <property type="protein sequence ID" value="KAH0776108.1"/>
    <property type="molecule type" value="Genomic_DNA"/>
</dbReference>
<proteinExistence type="predicted"/>
<evidence type="ECO:0000313" key="2">
    <source>
        <dbReference type="Proteomes" id="UP000826656"/>
    </source>
</evidence>
<organism evidence="1 2">
    <name type="scientific">Solanum tuberosum</name>
    <name type="common">Potato</name>
    <dbReference type="NCBI Taxonomy" id="4113"/>
    <lineage>
        <taxon>Eukaryota</taxon>
        <taxon>Viridiplantae</taxon>
        <taxon>Streptophyta</taxon>
        <taxon>Embryophyta</taxon>
        <taxon>Tracheophyta</taxon>
        <taxon>Spermatophyta</taxon>
        <taxon>Magnoliopsida</taxon>
        <taxon>eudicotyledons</taxon>
        <taxon>Gunneridae</taxon>
        <taxon>Pentapetalae</taxon>
        <taxon>asterids</taxon>
        <taxon>lamiids</taxon>
        <taxon>Solanales</taxon>
        <taxon>Solanaceae</taxon>
        <taxon>Solanoideae</taxon>
        <taxon>Solaneae</taxon>
        <taxon>Solanum</taxon>
    </lineage>
</organism>
<protein>
    <submittedName>
        <fullName evidence="1">Uncharacterized protein</fullName>
    </submittedName>
</protein>
<dbReference type="Proteomes" id="UP000826656">
    <property type="component" value="Unassembled WGS sequence"/>
</dbReference>
<sequence>MKLKKKNKKKMKLLMMMGSKLRILKANGLKCHSPSKKIPEFTIKKQPRRRKKGEAQQVRSRYTKEAQGVPVLTLGHDIYELTVKYLLAPLSAKTNNLFVFSWDFMAWAFEVIPHLMHQVTTTEEEISSPKILRWLRAKNVYHAPDIFNPPHDADDMVDAVVRAGVNIGVGVGVDVGAGVGFGVQSVGATSCSRCTDFLCEKCKKHDEDSLMYLKTLSHDVNEFKNKRAGSRSFHQRMFGIHILYRPREEKNPLSRQYKI</sequence>
<gene>
    <name evidence="1" type="ORF">KY290_007519</name>
</gene>